<keyword evidence="2" id="KW-1185">Reference proteome</keyword>
<accession>A0ACC0W0D9</accession>
<comment type="caution">
    <text evidence="1">The sequence shown here is derived from an EMBL/GenBank/DDBJ whole genome shotgun (WGS) entry which is preliminary data.</text>
</comment>
<reference evidence="1 2" key="1">
    <citation type="journal article" date="2022" name="bioRxiv">
        <title>The genome of the oomycete Peronosclerospora sorghi, a cosmopolitan pathogen of maize and sorghum, is inflated with dispersed pseudogenes.</title>
        <authorList>
            <person name="Fletcher K."/>
            <person name="Martin F."/>
            <person name="Isakeit T."/>
            <person name="Cavanaugh K."/>
            <person name="Magill C."/>
            <person name="Michelmore R."/>
        </authorList>
    </citation>
    <scope>NUCLEOTIDE SEQUENCE [LARGE SCALE GENOMIC DNA]</scope>
    <source>
        <strain evidence="1">P6</strain>
    </source>
</reference>
<name>A0ACC0W0D9_9STRA</name>
<organism evidence="1 2">
    <name type="scientific">Peronosclerospora sorghi</name>
    <dbReference type="NCBI Taxonomy" id="230839"/>
    <lineage>
        <taxon>Eukaryota</taxon>
        <taxon>Sar</taxon>
        <taxon>Stramenopiles</taxon>
        <taxon>Oomycota</taxon>
        <taxon>Peronosporomycetes</taxon>
        <taxon>Peronosporales</taxon>
        <taxon>Peronosporaceae</taxon>
        <taxon>Peronosclerospora</taxon>
    </lineage>
</organism>
<protein>
    <submittedName>
        <fullName evidence="1">Uncharacterized protein</fullName>
    </submittedName>
</protein>
<dbReference type="EMBL" id="CM047584">
    <property type="protein sequence ID" value="KAI9911801.1"/>
    <property type="molecule type" value="Genomic_DNA"/>
</dbReference>
<gene>
    <name evidence="1" type="ORF">PsorP6_008734</name>
</gene>
<dbReference type="Proteomes" id="UP001163321">
    <property type="component" value="Chromosome 5"/>
</dbReference>
<proteinExistence type="predicted"/>
<evidence type="ECO:0000313" key="2">
    <source>
        <dbReference type="Proteomes" id="UP001163321"/>
    </source>
</evidence>
<evidence type="ECO:0000313" key="1">
    <source>
        <dbReference type="EMBL" id="KAI9911801.1"/>
    </source>
</evidence>
<sequence length="127" mass="13236">MTPRGAVTTKRESISELRSDSAQHSSGSIYDHSGDSSIPMRGSSDEGFIHLLDSSGSGGTMMPPLSISDIQDVDLSAFPTSSAISTPGQPSDASCSTAEAISTRPSTAKESTLVRTKQVCEEAEGQR</sequence>